<reference evidence="1" key="1">
    <citation type="submission" date="2014-11" db="EMBL/GenBank/DDBJ databases">
        <authorList>
            <person name="Amaro Gonzalez C."/>
        </authorList>
    </citation>
    <scope>NUCLEOTIDE SEQUENCE</scope>
</reference>
<reference evidence="1" key="2">
    <citation type="journal article" date="2015" name="Fish Shellfish Immunol.">
        <title>Early steps in the European eel (Anguilla anguilla)-Vibrio vulnificus interaction in the gills: Role of the RtxA13 toxin.</title>
        <authorList>
            <person name="Callol A."/>
            <person name="Pajuelo D."/>
            <person name="Ebbesson L."/>
            <person name="Teles M."/>
            <person name="MacKenzie S."/>
            <person name="Amaro C."/>
        </authorList>
    </citation>
    <scope>NUCLEOTIDE SEQUENCE</scope>
</reference>
<sequence length="60" mass="6802">MLEGERLISPKRLHRCDCISVAAVRQTSSKVKYVQWLKWAASKCKHAQSEDCGFSVKPPL</sequence>
<name>A0A0E9X388_ANGAN</name>
<organism evidence="1">
    <name type="scientific">Anguilla anguilla</name>
    <name type="common">European freshwater eel</name>
    <name type="synonym">Muraena anguilla</name>
    <dbReference type="NCBI Taxonomy" id="7936"/>
    <lineage>
        <taxon>Eukaryota</taxon>
        <taxon>Metazoa</taxon>
        <taxon>Chordata</taxon>
        <taxon>Craniata</taxon>
        <taxon>Vertebrata</taxon>
        <taxon>Euteleostomi</taxon>
        <taxon>Actinopterygii</taxon>
        <taxon>Neopterygii</taxon>
        <taxon>Teleostei</taxon>
        <taxon>Anguilliformes</taxon>
        <taxon>Anguillidae</taxon>
        <taxon>Anguilla</taxon>
    </lineage>
</organism>
<dbReference type="EMBL" id="GBXM01011375">
    <property type="protein sequence ID" value="JAH97202.1"/>
    <property type="molecule type" value="Transcribed_RNA"/>
</dbReference>
<evidence type="ECO:0000313" key="1">
    <source>
        <dbReference type="EMBL" id="JAH97202.1"/>
    </source>
</evidence>
<proteinExistence type="predicted"/>
<protein>
    <submittedName>
        <fullName evidence="1">Uncharacterized protein</fullName>
    </submittedName>
</protein>
<accession>A0A0E9X388</accession>
<dbReference type="AlphaFoldDB" id="A0A0E9X388"/>